<dbReference type="RefSeq" id="WP_260976219.1">
    <property type="nucleotide sequence ID" value="NZ_JAOANI010000015.1"/>
</dbReference>
<reference evidence="2" key="2">
    <citation type="submission" date="2022-08" db="EMBL/GenBank/DDBJ databases">
        <authorList>
            <person name="Dong C."/>
        </authorList>
    </citation>
    <scope>NUCLEOTIDE SEQUENCE</scope>
    <source>
        <strain evidence="2">59MF3M-4</strain>
    </source>
</reference>
<evidence type="ECO:0000256" key="1">
    <source>
        <dbReference type="SAM" id="MobiDB-lite"/>
    </source>
</evidence>
<dbReference type="Proteomes" id="UP001147830">
    <property type="component" value="Unassembled WGS sequence"/>
</dbReference>
<accession>A0A9X2WFH0</accession>
<name>A0A9X2WFH0_9GAMM</name>
<dbReference type="EMBL" id="JAOANI010000015">
    <property type="protein sequence ID" value="MCT7359355.1"/>
    <property type="molecule type" value="Genomic_DNA"/>
</dbReference>
<organism evidence="2 3">
    <name type="scientific">Thalassolituus pacificus</name>
    <dbReference type="NCBI Taxonomy" id="2975440"/>
    <lineage>
        <taxon>Bacteria</taxon>
        <taxon>Pseudomonadati</taxon>
        <taxon>Pseudomonadota</taxon>
        <taxon>Gammaproteobacteria</taxon>
        <taxon>Oceanospirillales</taxon>
        <taxon>Oceanospirillaceae</taxon>
        <taxon>Thalassolituus</taxon>
    </lineage>
</organism>
<dbReference type="AlphaFoldDB" id="A0A9X2WFH0"/>
<evidence type="ECO:0000313" key="3">
    <source>
        <dbReference type="Proteomes" id="UP001147830"/>
    </source>
</evidence>
<proteinExistence type="predicted"/>
<evidence type="ECO:0000313" key="2">
    <source>
        <dbReference type="EMBL" id="MCT7359355.1"/>
    </source>
</evidence>
<sequence length="44" mass="4911">MSKPAGQHQHGTANQYRQLRLPGGDKRGQQQAQQRQAGNLQQTL</sequence>
<protein>
    <submittedName>
        <fullName evidence="2">Uncharacterized protein</fullName>
    </submittedName>
</protein>
<gene>
    <name evidence="2" type="ORF">NYR02_10010</name>
</gene>
<feature type="region of interest" description="Disordered" evidence="1">
    <location>
        <begin position="1"/>
        <end position="44"/>
    </location>
</feature>
<comment type="caution">
    <text evidence="2">The sequence shown here is derived from an EMBL/GenBank/DDBJ whole genome shotgun (WGS) entry which is preliminary data.</text>
</comment>
<reference evidence="2" key="1">
    <citation type="journal article" date="2022" name="Front. Microbiol.">
        <title>Genome-based taxonomic rearrangement of Oceanobacter-related bacteria including the description of Thalassolituus hydrocarbonoclasticus sp. nov. and Thalassolituus pacificus sp. nov. and emended description of the genus Thalassolituus.</title>
        <authorList>
            <person name="Dong C."/>
            <person name="Wei L."/>
            <person name="Wang J."/>
            <person name="Lai Q."/>
            <person name="Huang Z."/>
            <person name="Shao Z."/>
        </authorList>
    </citation>
    <scope>NUCLEOTIDE SEQUENCE</scope>
    <source>
        <strain evidence="2">59MF3M-4</strain>
    </source>
</reference>
<keyword evidence="3" id="KW-1185">Reference proteome</keyword>
<feature type="compositionally biased region" description="Low complexity" evidence="1">
    <location>
        <begin position="29"/>
        <end position="44"/>
    </location>
</feature>